<gene>
    <name evidence="5" type="ORF">Sya03_61320</name>
</gene>
<evidence type="ECO:0000313" key="6">
    <source>
        <dbReference type="Proteomes" id="UP000652013"/>
    </source>
</evidence>
<name>A0A8J4DN19_9ACTN</name>
<protein>
    <submittedName>
        <fullName evidence="5">Cell division protein FtsK</fullName>
    </submittedName>
</protein>
<dbReference type="GO" id="GO:0003677">
    <property type="term" value="F:DNA binding"/>
    <property type="evidence" value="ECO:0007669"/>
    <property type="project" value="InterPro"/>
</dbReference>
<dbReference type="GO" id="GO:0051301">
    <property type="term" value="P:cell division"/>
    <property type="evidence" value="ECO:0007669"/>
    <property type="project" value="UniProtKB-KW"/>
</dbReference>
<dbReference type="PROSITE" id="PS50901">
    <property type="entry name" value="FTSK"/>
    <property type="match status" value="1"/>
</dbReference>
<dbReference type="Gene3D" id="3.40.50.300">
    <property type="entry name" value="P-loop containing nucleotide triphosphate hydrolases"/>
    <property type="match status" value="1"/>
</dbReference>
<feature type="compositionally biased region" description="Low complexity" evidence="2">
    <location>
        <begin position="43"/>
        <end position="52"/>
    </location>
</feature>
<keyword evidence="5" id="KW-0132">Cell division</keyword>
<dbReference type="InterPro" id="IPR002543">
    <property type="entry name" value="FtsK_dom"/>
</dbReference>
<sequence>MTTPNHGAGDNFDWAAAEADVVDLNAARHRRDNPPRPGDTVDDTTATATTAADDTDDDGGTLLVDSAAAQRRPRLTLAALRDAERRPIIPPWLRSRAEFVGNLAYATGLAGHSLGYHLVRLPKYAAKLLVRSPRGFGRVCVGYHRWLWDMEGDPVRHAIVRAAIDRPDEAKMYDRLSTKRDRRVRWRGLVTIGLAAGLLVAVGALLVAAPRIQWSVLAAVVGVLGVIGSPADKPLLDTAVVTAPVPPLTSDIVLRALSVMGIAGINQAIRRDGPKAIAFPAPIARDGKGWRAEVDLPPGVTASDVIEDRARLASGLSRPLGCVWPEGRPDVHPGRLVLWVGDQDMATSKPAPWPLLKATTFNLGKAFPFGTDPRGRPVMIELLYTNVLIGSIPGYGKTAATQLPLVVAALDPYAEIWAFDFKGTGGLDPIERVCARYASGQDDETAEAGLIALRELRKECAKRAATIKRLPKHVCPDNKVTAELARRKGLGLHWLVVALDEVQELFSHPEFGKEAGELAEKIIKLGRALGVILIIATQRPDAKSLPTGVSANAGTRFCLRVMGQLENDMILGTSAYKNGVRATMFTKRDLGLGYLVGSADDAQITKTYYLNGPTVEAIITRAHAAREAAGTLIGHAAGQAPETPAVRRDTLLDDVLAVIPAADAKVWTDTVVDRLTELRPEAYADLTRDQLTAALKPYGITTGQVWGTDPATGKGANRRGIDRQHITDAIAERDRQRRAG</sequence>
<keyword evidence="3" id="KW-0812">Transmembrane</keyword>
<reference evidence="5" key="1">
    <citation type="submission" date="2021-01" db="EMBL/GenBank/DDBJ databases">
        <title>Whole genome shotgun sequence of Spirilliplanes yamanashiensis NBRC 15828.</title>
        <authorList>
            <person name="Komaki H."/>
            <person name="Tamura T."/>
        </authorList>
    </citation>
    <scope>NUCLEOTIDE SEQUENCE</scope>
    <source>
        <strain evidence="5">NBRC 15828</strain>
    </source>
</reference>
<evidence type="ECO:0000256" key="3">
    <source>
        <dbReference type="SAM" id="Phobius"/>
    </source>
</evidence>
<dbReference type="InterPro" id="IPR027417">
    <property type="entry name" value="P-loop_NTPase"/>
</dbReference>
<dbReference type="RefSeq" id="WP_203941943.1">
    <property type="nucleotide sequence ID" value="NZ_BAAAGJ010000009.1"/>
</dbReference>
<feature type="transmembrane region" description="Helical" evidence="3">
    <location>
        <begin position="189"/>
        <end position="209"/>
    </location>
</feature>
<proteinExistence type="predicted"/>
<feature type="region of interest" description="Disordered" evidence="2">
    <location>
        <begin position="25"/>
        <end position="59"/>
    </location>
</feature>
<keyword evidence="6" id="KW-1185">Reference proteome</keyword>
<keyword evidence="5" id="KW-0131">Cell cycle</keyword>
<feature type="binding site" evidence="1">
    <location>
        <begin position="391"/>
        <end position="398"/>
    </location>
    <ligand>
        <name>ATP</name>
        <dbReference type="ChEBI" id="CHEBI:30616"/>
    </ligand>
</feature>
<keyword evidence="3" id="KW-1133">Transmembrane helix</keyword>
<keyword evidence="1" id="KW-0547">Nucleotide-binding</keyword>
<evidence type="ECO:0000256" key="2">
    <source>
        <dbReference type="SAM" id="MobiDB-lite"/>
    </source>
</evidence>
<evidence type="ECO:0000313" key="5">
    <source>
        <dbReference type="EMBL" id="GIJ06780.1"/>
    </source>
</evidence>
<accession>A0A8J4DN19</accession>
<keyword evidence="1" id="KW-0067">ATP-binding</keyword>
<dbReference type="EMBL" id="BOOY01000049">
    <property type="protein sequence ID" value="GIJ06780.1"/>
    <property type="molecule type" value="Genomic_DNA"/>
</dbReference>
<dbReference type="AlphaFoldDB" id="A0A8J4DN19"/>
<dbReference type="Proteomes" id="UP000652013">
    <property type="component" value="Unassembled WGS sequence"/>
</dbReference>
<feature type="domain" description="FtsK" evidence="4">
    <location>
        <begin position="375"/>
        <end position="568"/>
    </location>
</feature>
<keyword evidence="3" id="KW-0472">Membrane</keyword>
<dbReference type="SUPFAM" id="SSF52540">
    <property type="entry name" value="P-loop containing nucleoside triphosphate hydrolases"/>
    <property type="match status" value="1"/>
</dbReference>
<organism evidence="5 6">
    <name type="scientific">Spirilliplanes yamanashiensis</name>
    <dbReference type="NCBI Taxonomy" id="42233"/>
    <lineage>
        <taxon>Bacteria</taxon>
        <taxon>Bacillati</taxon>
        <taxon>Actinomycetota</taxon>
        <taxon>Actinomycetes</taxon>
        <taxon>Micromonosporales</taxon>
        <taxon>Micromonosporaceae</taxon>
        <taxon>Spirilliplanes</taxon>
    </lineage>
</organism>
<comment type="caution">
    <text evidence="5">The sequence shown here is derived from an EMBL/GenBank/DDBJ whole genome shotgun (WGS) entry which is preliminary data.</text>
</comment>
<evidence type="ECO:0000259" key="4">
    <source>
        <dbReference type="PROSITE" id="PS50901"/>
    </source>
</evidence>
<evidence type="ECO:0000256" key="1">
    <source>
        <dbReference type="PROSITE-ProRule" id="PRU00289"/>
    </source>
</evidence>
<dbReference type="GO" id="GO:0005524">
    <property type="term" value="F:ATP binding"/>
    <property type="evidence" value="ECO:0007669"/>
    <property type="project" value="UniProtKB-UniRule"/>
</dbReference>